<gene>
    <name evidence="2" type="ORF">NBR_LOCUS14739</name>
</gene>
<dbReference type="WBParaSite" id="NBR_0001473801-mRNA-1">
    <property type="protein sequence ID" value="NBR_0001473801-mRNA-1"/>
    <property type="gene ID" value="NBR_0001473801"/>
</dbReference>
<keyword evidence="3" id="KW-1185">Reference proteome</keyword>
<dbReference type="InterPro" id="IPR029684">
    <property type="entry name" value="Schlafen"/>
</dbReference>
<name>A0A158R1Z3_NIPBR</name>
<feature type="domain" description="Schlafen AlbA-2" evidence="1">
    <location>
        <begin position="15"/>
        <end position="110"/>
    </location>
</feature>
<protein>
    <submittedName>
        <fullName evidence="4">AlbA_2 domain-containing protein</fullName>
    </submittedName>
</protein>
<organism evidence="4">
    <name type="scientific">Nippostrongylus brasiliensis</name>
    <name type="common">Rat hookworm</name>
    <dbReference type="NCBI Taxonomy" id="27835"/>
    <lineage>
        <taxon>Eukaryota</taxon>
        <taxon>Metazoa</taxon>
        <taxon>Ecdysozoa</taxon>
        <taxon>Nematoda</taxon>
        <taxon>Chromadorea</taxon>
        <taxon>Rhabditida</taxon>
        <taxon>Rhabditina</taxon>
        <taxon>Rhabditomorpha</taxon>
        <taxon>Strongyloidea</taxon>
        <taxon>Heligmosomidae</taxon>
        <taxon>Nippostrongylus</taxon>
    </lineage>
</organism>
<dbReference type="Proteomes" id="UP000271162">
    <property type="component" value="Unassembled WGS sequence"/>
</dbReference>
<dbReference type="InterPro" id="IPR038461">
    <property type="entry name" value="Schlafen_AlbA_2_dom_sf"/>
</dbReference>
<sequence length="224" mass="25515">MSEVLIAGSRCSSDENELIEFKMHLKNSLNEVPRRRDGNVVVRHMQPLSQTICAFLNTDGGRIYIGVEDSGIVRGIPLTHSMKEHYLASLSECLYLFDPKVPPELIQVAFLTVKDPNDPDKRPIPQFSSYTDEENGVIARGQEPLFHTSRRTSTLMTQIPNYLFFSANSITSLVHKSAFVLPNREKGVLYRNDEGLVYFRRHGSNKMMPLSDLLAHYSTPYLRR</sequence>
<dbReference type="PANTHER" id="PTHR12155">
    <property type="entry name" value="SCHLAFEN"/>
    <property type="match status" value="1"/>
</dbReference>
<dbReference type="STRING" id="27835.A0A158R1Z3"/>
<proteinExistence type="predicted"/>
<accession>A0A158R1Z3</accession>
<dbReference type="Pfam" id="PF04326">
    <property type="entry name" value="SLFN_AlbA_2"/>
    <property type="match status" value="1"/>
</dbReference>
<reference evidence="4" key="1">
    <citation type="submission" date="2016-04" db="UniProtKB">
        <authorList>
            <consortium name="WormBaseParasite"/>
        </authorList>
    </citation>
    <scope>IDENTIFICATION</scope>
</reference>
<evidence type="ECO:0000259" key="1">
    <source>
        <dbReference type="Pfam" id="PF04326"/>
    </source>
</evidence>
<dbReference type="PANTHER" id="PTHR12155:SF41">
    <property type="entry name" value="SCHLAFEN ALBA-2 DOMAIN-CONTAINING PROTEIN"/>
    <property type="match status" value="1"/>
</dbReference>
<dbReference type="AlphaFoldDB" id="A0A158R1Z3"/>
<reference evidence="2 3" key="2">
    <citation type="submission" date="2018-11" db="EMBL/GenBank/DDBJ databases">
        <authorList>
            <consortium name="Pathogen Informatics"/>
        </authorList>
    </citation>
    <scope>NUCLEOTIDE SEQUENCE [LARGE SCALE GENOMIC DNA]</scope>
</reference>
<dbReference type="InterPro" id="IPR007421">
    <property type="entry name" value="Schlafen_AlbA_2_dom"/>
</dbReference>
<evidence type="ECO:0000313" key="2">
    <source>
        <dbReference type="EMBL" id="VDL78328.1"/>
    </source>
</evidence>
<evidence type="ECO:0000313" key="4">
    <source>
        <dbReference type="WBParaSite" id="NBR_0001473801-mRNA-1"/>
    </source>
</evidence>
<evidence type="ECO:0000313" key="3">
    <source>
        <dbReference type="Proteomes" id="UP000271162"/>
    </source>
</evidence>
<dbReference type="EMBL" id="UYSL01021471">
    <property type="protein sequence ID" value="VDL78328.1"/>
    <property type="molecule type" value="Genomic_DNA"/>
</dbReference>
<dbReference type="Gene3D" id="3.30.950.30">
    <property type="entry name" value="Schlafen, AAA domain"/>
    <property type="match status" value="1"/>
</dbReference>